<dbReference type="RefSeq" id="WP_142706722.1">
    <property type="nucleotide sequence ID" value="NZ_VIRS01000016.1"/>
</dbReference>
<protein>
    <submittedName>
        <fullName evidence="3">Plasmid pRiA4b ORF-3 family protein</fullName>
    </submittedName>
</protein>
<sequence length="211" mass="23692">MTHSWWSVRVELLGGGQAGELWPRPGRIFAVNPRHTFHVFAEAIDDAFARWDRSHLHEFTVPAAASPAGGDHYDDLYVTELKYLEDYEPDRYRDADHVRLEALLGLGDEFGYVFDLGDNWRHRCVIGDGPLDPETALGIVPARPLAYWGWGYIPDPYGRLFDGDDGEAPIPAPPGDDWPWTGRPAPTVRTDHCPGQYTHTLSLPADVDDDD</sequence>
<dbReference type="OrthoDB" id="9816539at2"/>
<feature type="region of interest" description="Disordered" evidence="1">
    <location>
        <begin position="164"/>
        <end position="192"/>
    </location>
</feature>
<keyword evidence="4" id="KW-1185">Reference proteome</keyword>
<organism evidence="3 4">
    <name type="scientific">Cryptosporangium phraense</name>
    <dbReference type="NCBI Taxonomy" id="2593070"/>
    <lineage>
        <taxon>Bacteria</taxon>
        <taxon>Bacillati</taxon>
        <taxon>Actinomycetota</taxon>
        <taxon>Actinomycetes</taxon>
        <taxon>Cryptosporangiales</taxon>
        <taxon>Cryptosporangiaceae</taxon>
        <taxon>Cryptosporangium</taxon>
    </lineage>
</organism>
<dbReference type="Pfam" id="PF07929">
    <property type="entry name" value="PRiA4_ORF3"/>
    <property type="match status" value="1"/>
</dbReference>
<name>A0A545AQ30_9ACTN</name>
<proteinExistence type="predicted"/>
<dbReference type="AlphaFoldDB" id="A0A545AQ30"/>
<feature type="domain" description="Plasmid pRiA4b Orf3-like" evidence="2">
    <location>
        <begin position="27"/>
        <end position="126"/>
    </location>
</feature>
<gene>
    <name evidence="3" type="ORF">FL583_22610</name>
</gene>
<evidence type="ECO:0000313" key="4">
    <source>
        <dbReference type="Proteomes" id="UP000317982"/>
    </source>
</evidence>
<dbReference type="Proteomes" id="UP000317982">
    <property type="component" value="Unassembled WGS sequence"/>
</dbReference>
<dbReference type="InterPro" id="IPR024047">
    <property type="entry name" value="MM3350-like_sf"/>
</dbReference>
<dbReference type="EMBL" id="VIRS01000016">
    <property type="protein sequence ID" value="TQS42845.1"/>
    <property type="molecule type" value="Genomic_DNA"/>
</dbReference>
<evidence type="ECO:0000313" key="3">
    <source>
        <dbReference type="EMBL" id="TQS42845.1"/>
    </source>
</evidence>
<dbReference type="InterPro" id="IPR012912">
    <property type="entry name" value="Plasmid_pRiA4b_Orf3-like"/>
</dbReference>
<dbReference type="Gene3D" id="3.10.290.30">
    <property type="entry name" value="MM3350-like"/>
    <property type="match status" value="1"/>
</dbReference>
<dbReference type="InParanoid" id="A0A545AQ30"/>
<reference evidence="3 4" key="1">
    <citation type="submission" date="2019-07" db="EMBL/GenBank/DDBJ databases">
        <title>Cryptosporangium phraense sp. nov., isolated from plant litter.</title>
        <authorList>
            <person name="Suriyachadkun C."/>
        </authorList>
    </citation>
    <scope>NUCLEOTIDE SEQUENCE [LARGE SCALE GENOMIC DNA]</scope>
    <source>
        <strain evidence="3 4">A-T 5661</strain>
    </source>
</reference>
<evidence type="ECO:0000256" key="1">
    <source>
        <dbReference type="SAM" id="MobiDB-lite"/>
    </source>
</evidence>
<accession>A0A545AQ30</accession>
<dbReference type="SUPFAM" id="SSF159941">
    <property type="entry name" value="MM3350-like"/>
    <property type="match status" value="1"/>
</dbReference>
<comment type="caution">
    <text evidence="3">The sequence shown here is derived from an EMBL/GenBank/DDBJ whole genome shotgun (WGS) entry which is preliminary data.</text>
</comment>
<evidence type="ECO:0000259" key="2">
    <source>
        <dbReference type="Pfam" id="PF07929"/>
    </source>
</evidence>